<dbReference type="InterPro" id="IPR041218">
    <property type="entry name" value="DUF5606"/>
</dbReference>
<dbReference type="InterPro" id="IPR049281">
    <property type="entry name" value="BVU_3817-like_C_sf"/>
</dbReference>
<dbReference type="EMBL" id="WBVO01000001">
    <property type="protein sequence ID" value="KAB2814878.1"/>
    <property type="molecule type" value="Genomic_DNA"/>
</dbReference>
<dbReference type="InterPro" id="IPR049280">
    <property type="entry name" value="DUF6852"/>
</dbReference>
<evidence type="ECO:0000259" key="1">
    <source>
        <dbReference type="Pfam" id="PF18347"/>
    </source>
</evidence>
<proteinExistence type="predicted"/>
<dbReference type="RefSeq" id="WP_151666455.1">
    <property type="nucleotide sequence ID" value="NZ_WBVO01000001.1"/>
</dbReference>
<evidence type="ECO:0000313" key="4">
    <source>
        <dbReference type="Proteomes" id="UP000468650"/>
    </source>
</evidence>
<dbReference type="Pfam" id="PF18347">
    <property type="entry name" value="DUF5606"/>
    <property type="match status" value="1"/>
</dbReference>
<gene>
    <name evidence="3" type="ORF">F8C67_03770</name>
</gene>
<evidence type="ECO:0000259" key="2">
    <source>
        <dbReference type="Pfam" id="PF21186"/>
    </source>
</evidence>
<comment type="caution">
    <text evidence="3">The sequence shown here is derived from an EMBL/GenBank/DDBJ whole genome shotgun (WGS) entry which is preliminary data.</text>
</comment>
<dbReference type="Proteomes" id="UP000468650">
    <property type="component" value="Unassembled WGS sequence"/>
</dbReference>
<dbReference type="AlphaFoldDB" id="A0A6N6RMV5"/>
<organism evidence="3 4">
    <name type="scientific">Phaeocystidibacter luteus</name>
    <dbReference type="NCBI Taxonomy" id="911197"/>
    <lineage>
        <taxon>Bacteria</taxon>
        <taxon>Pseudomonadati</taxon>
        <taxon>Bacteroidota</taxon>
        <taxon>Flavobacteriia</taxon>
        <taxon>Flavobacteriales</taxon>
        <taxon>Phaeocystidibacteraceae</taxon>
        <taxon>Phaeocystidibacter</taxon>
    </lineage>
</organism>
<name>A0A6N6RMV5_9FLAO</name>
<feature type="domain" description="DUF5606" evidence="1">
    <location>
        <begin position="3"/>
        <end position="48"/>
    </location>
</feature>
<dbReference type="Gene3D" id="2.30.30.730">
    <property type="match status" value="1"/>
</dbReference>
<keyword evidence="4" id="KW-1185">Reference proteome</keyword>
<accession>A0A6N6RMV5</accession>
<sequence>MNLEGILAIGGKPGLYNLVAQSRGGVIVEHLTTNKRLSIGAQAQVSALQDIAIFTWDEEKPLAEIFQAMMDKHGEEKSISPKSSSRELEDYFAEILPDYDTDRVYPSDIKKVVSWYNMLHETGHLTMEAPEEESKEEETK</sequence>
<evidence type="ECO:0000313" key="3">
    <source>
        <dbReference type="EMBL" id="KAB2814878.1"/>
    </source>
</evidence>
<dbReference type="OrthoDB" id="675198at2"/>
<protein>
    <submittedName>
        <fullName evidence="3">Uncharacterized protein</fullName>
    </submittedName>
</protein>
<feature type="domain" description="DUF6852" evidence="2">
    <location>
        <begin position="51"/>
        <end position="119"/>
    </location>
</feature>
<dbReference type="Gene3D" id="1.10.10.1650">
    <property type="match status" value="1"/>
</dbReference>
<reference evidence="3 4" key="1">
    <citation type="submission" date="2019-09" db="EMBL/GenBank/DDBJ databases">
        <title>Genomes of family Cryomorphaceae.</title>
        <authorList>
            <person name="Bowman J.P."/>
        </authorList>
    </citation>
    <scope>NUCLEOTIDE SEQUENCE [LARGE SCALE GENOMIC DNA]</scope>
    <source>
        <strain evidence="3 4">LMG 25704</strain>
    </source>
</reference>
<dbReference type="Pfam" id="PF21186">
    <property type="entry name" value="DUF6852"/>
    <property type="match status" value="1"/>
</dbReference>
<dbReference type="InterPro" id="IPR049282">
    <property type="entry name" value="BVU_3817_N_sf"/>
</dbReference>